<dbReference type="PRINTS" id="PR00081">
    <property type="entry name" value="GDHRDH"/>
</dbReference>
<dbReference type="PROSITE" id="PS51257">
    <property type="entry name" value="PROKAR_LIPOPROTEIN"/>
    <property type="match status" value="1"/>
</dbReference>
<dbReference type="GO" id="GO:0052588">
    <property type="term" value="F:diacetyl reductase ((S)-acetoin forming) (NAD+) activity"/>
    <property type="evidence" value="ECO:0007669"/>
    <property type="project" value="UniProtKB-EC"/>
</dbReference>
<keyword evidence="2 3" id="KW-0560">Oxidoreductase</keyword>
<protein>
    <submittedName>
        <fullName evidence="3">Diacetyl reductase [(S)-acetoin forming]</fullName>
        <ecNumber evidence="3">1.1.1.304</ecNumber>
    </submittedName>
</protein>
<sequence length="248" mass="25512">MRLEGKTAFVTGGAGGIGLAIACEFAMAGAKVAIADIDKALLDKAVADHPDLGLVAVECDVSDREAVFAGVNAFAKAHGGVDILVNNAVFFHYEPLEGFDPDVASKMIDVGYKGAIWASQACIPHMRKAGGGSILNLSSVTVTQAFMNTAVYTSIKGAIDALTRQQAAELGGHGIRVNALAPGTVATPGTAKVIDEDGWRSRASKTLIGELPTAQDIAKAGLFLVSDDARCITGVTLKVDSGMTIKGP</sequence>
<dbReference type="FunFam" id="3.40.50.720:FF:000084">
    <property type="entry name" value="Short-chain dehydrogenase reductase"/>
    <property type="match status" value="1"/>
</dbReference>
<dbReference type="CDD" id="cd05233">
    <property type="entry name" value="SDR_c"/>
    <property type="match status" value="1"/>
</dbReference>
<dbReference type="OrthoDB" id="198783at2"/>
<name>A0A1X6YB72_9RHOB</name>
<accession>A0A1X6YB72</accession>
<dbReference type="InterPro" id="IPR036291">
    <property type="entry name" value="NAD(P)-bd_dom_sf"/>
</dbReference>
<evidence type="ECO:0000313" key="3">
    <source>
        <dbReference type="EMBL" id="SLN16142.1"/>
    </source>
</evidence>
<gene>
    <name evidence="3" type="primary">budC</name>
    <name evidence="3" type="ORF">ROH8110_00407</name>
</gene>
<dbReference type="SUPFAM" id="SSF51735">
    <property type="entry name" value="NAD(P)-binding Rossmann-fold domains"/>
    <property type="match status" value="1"/>
</dbReference>
<dbReference type="RefSeq" id="WP_085816111.1">
    <property type="nucleotide sequence ID" value="NZ_FWFU01000001.1"/>
</dbReference>
<reference evidence="3 4" key="1">
    <citation type="submission" date="2017-03" db="EMBL/GenBank/DDBJ databases">
        <authorList>
            <person name="Afonso C.L."/>
            <person name="Miller P.J."/>
            <person name="Scott M.A."/>
            <person name="Spackman E."/>
            <person name="Goraichik I."/>
            <person name="Dimitrov K.M."/>
            <person name="Suarez D.L."/>
            <person name="Swayne D.E."/>
        </authorList>
    </citation>
    <scope>NUCLEOTIDE SEQUENCE [LARGE SCALE GENOMIC DNA]</scope>
    <source>
        <strain evidence="3 4">CECT 8110</strain>
    </source>
</reference>
<dbReference type="Proteomes" id="UP000193207">
    <property type="component" value="Unassembled WGS sequence"/>
</dbReference>
<dbReference type="PANTHER" id="PTHR24321:SF15">
    <property type="entry name" value="OXIDOREDUCTASE UCPA"/>
    <property type="match status" value="1"/>
</dbReference>
<dbReference type="PANTHER" id="PTHR24321">
    <property type="entry name" value="DEHYDROGENASES, SHORT CHAIN"/>
    <property type="match status" value="1"/>
</dbReference>
<dbReference type="PRINTS" id="PR00080">
    <property type="entry name" value="SDRFAMILY"/>
</dbReference>
<dbReference type="Gene3D" id="3.40.50.720">
    <property type="entry name" value="NAD(P)-binding Rossmann-like Domain"/>
    <property type="match status" value="1"/>
</dbReference>
<keyword evidence="4" id="KW-1185">Reference proteome</keyword>
<comment type="similarity">
    <text evidence="1">Belongs to the short-chain dehydrogenases/reductases (SDR) family.</text>
</comment>
<organism evidence="3 4">
    <name type="scientific">Roseovarius halotolerans</name>
    <dbReference type="NCBI Taxonomy" id="505353"/>
    <lineage>
        <taxon>Bacteria</taxon>
        <taxon>Pseudomonadati</taxon>
        <taxon>Pseudomonadota</taxon>
        <taxon>Alphaproteobacteria</taxon>
        <taxon>Rhodobacterales</taxon>
        <taxon>Roseobacteraceae</taxon>
        <taxon>Roseovarius</taxon>
    </lineage>
</organism>
<evidence type="ECO:0000256" key="2">
    <source>
        <dbReference type="ARBA" id="ARBA00023002"/>
    </source>
</evidence>
<dbReference type="InterPro" id="IPR002347">
    <property type="entry name" value="SDR_fam"/>
</dbReference>
<evidence type="ECO:0000313" key="4">
    <source>
        <dbReference type="Proteomes" id="UP000193207"/>
    </source>
</evidence>
<dbReference type="Pfam" id="PF13561">
    <property type="entry name" value="adh_short_C2"/>
    <property type="match status" value="1"/>
</dbReference>
<dbReference type="EC" id="1.1.1.304" evidence="3"/>
<dbReference type="EMBL" id="FWFU01000001">
    <property type="protein sequence ID" value="SLN16142.1"/>
    <property type="molecule type" value="Genomic_DNA"/>
</dbReference>
<evidence type="ECO:0000256" key="1">
    <source>
        <dbReference type="ARBA" id="ARBA00006484"/>
    </source>
</evidence>
<proteinExistence type="inferred from homology"/>
<dbReference type="AlphaFoldDB" id="A0A1X6YB72"/>